<accession>A0ACB9SBV0</accession>
<gene>
    <name evidence="1" type="ORF">MLD38_005147</name>
</gene>
<evidence type="ECO:0000313" key="1">
    <source>
        <dbReference type="EMBL" id="KAI4387304.1"/>
    </source>
</evidence>
<sequence>MEQEKLDCFNIPLFSPCPREVEMEVEDQGAFSITHFSVSELSWSSYSDEPDLRGLFDDDSYILARSVRAVVEPILLNHFGGEIIEDCFERYRKLIALRVSKEKPNLIKVIVSLVRNYDCAVINVTKRK</sequence>
<evidence type="ECO:0000313" key="2">
    <source>
        <dbReference type="Proteomes" id="UP001057402"/>
    </source>
</evidence>
<dbReference type="Proteomes" id="UP001057402">
    <property type="component" value="Chromosome 2"/>
</dbReference>
<proteinExistence type="predicted"/>
<keyword evidence="2" id="KW-1185">Reference proteome</keyword>
<protein>
    <submittedName>
        <fullName evidence="1">Uncharacterized protein</fullName>
    </submittedName>
</protein>
<reference evidence="2" key="1">
    <citation type="journal article" date="2023" name="Front. Plant Sci.">
        <title>Chromosomal-level genome assembly of Melastoma candidum provides insights into trichome evolution.</title>
        <authorList>
            <person name="Zhong Y."/>
            <person name="Wu W."/>
            <person name="Sun C."/>
            <person name="Zou P."/>
            <person name="Liu Y."/>
            <person name="Dai S."/>
            <person name="Zhou R."/>
        </authorList>
    </citation>
    <scope>NUCLEOTIDE SEQUENCE [LARGE SCALE GENOMIC DNA]</scope>
</reference>
<comment type="caution">
    <text evidence="1">The sequence shown here is derived from an EMBL/GenBank/DDBJ whole genome shotgun (WGS) entry which is preliminary data.</text>
</comment>
<dbReference type="EMBL" id="CM042881">
    <property type="protein sequence ID" value="KAI4387304.1"/>
    <property type="molecule type" value="Genomic_DNA"/>
</dbReference>
<organism evidence="1 2">
    <name type="scientific">Melastoma candidum</name>
    <dbReference type="NCBI Taxonomy" id="119954"/>
    <lineage>
        <taxon>Eukaryota</taxon>
        <taxon>Viridiplantae</taxon>
        <taxon>Streptophyta</taxon>
        <taxon>Embryophyta</taxon>
        <taxon>Tracheophyta</taxon>
        <taxon>Spermatophyta</taxon>
        <taxon>Magnoliopsida</taxon>
        <taxon>eudicotyledons</taxon>
        <taxon>Gunneridae</taxon>
        <taxon>Pentapetalae</taxon>
        <taxon>rosids</taxon>
        <taxon>malvids</taxon>
        <taxon>Myrtales</taxon>
        <taxon>Melastomataceae</taxon>
        <taxon>Melastomatoideae</taxon>
        <taxon>Melastomateae</taxon>
        <taxon>Melastoma</taxon>
    </lineage>
</organism>
<name>A0ACB9SBV0_9MYRT</name>